<dbReference type="eggNOG" id="ENOG503484Q">
    <property type="taxonomic scope" value="Bacteria"/>
</dbReference>
<dbReference type="AlphaFoldDB" id="A8RN41"/>
<evidence type="ECO:0000313" key="2">
    <source>
        <dbReference type="EMBL" id="EDP17515.1"/>
    </source>
</evidence>
<dbReference type="Pfam" id="PF20612">
    <property type="entry name" value="SHOCT_2"/>
    <property type="match status" value="1"/>
</dbReference>
<dbReference type="RefSeq" id="WP_002565648.1">
    <property type="nucleotide sequence ID" value="NZ_DS480679.1"/>
</dbReference>
<proteinExistence type="predicted"/>
<evidence type="ECO:0000313" key="3">
    <source>
        <dbReference type="Proteomes" id="UP000005396"/>
    </source>
</evidence>
<dbReference type="HOGENOM" id="CLU_179778_1_0_9"/>
<gene>
    <name evidence="2" type="ORF">CLOBOL_02092</name>
</gene>
<dbReference type="EMBL" id="ABCC02000022">
    <property type="protein sequence ID" value="EDP17515.1"/>
    <property type="molecule type" value="Genomic_DNA"/>
</dbReference>
<name>A8RN41_ENTBW</name>
<dbReference type="InterPro" id="IPR046749">
    <property type="entry name" value="SHOCT_2"/>
</dbReference>
<evidence type="ECO:0000259" key="1">
    <source>
        <dbReference type="Pfam" id="PF20612"/>
    </source>
</evidence>
<reference evidence="2 3" key="1">
    <citation type="submission" date="2007-08" db="EMBL/GenBank/DDBJ databases">
        <authorList>
            <person name="Fulton L."/>
            <person name="Clifton S."/>
            <person name="Fulton B."/>
            <person name="Xu J."/>
            <person name="Minx P."/>
            <person name="Pepin K.H."/>
            <person name="Johnson M."/>
            <person name="Thiruvilangam P."/>
            <person name="Bhonagiri V."/>
            <person name="Nash W.E."/>
            <person name="Mardis E.R."/>
            <person name="Wilson R.K."/>
        </authorList>
    </citation>
    <scope>NUCLEOTIDE SEQUENCE [LARGE SCALE GENOMIC DNA]</scope>
    <source>
        <strain evidence="3">ATCC BAA-613 / DSM 15670 / CCUG 46953 / JCM 12243 / WAL 16351</strain>
    </source>
</reference>
<dbReference type="PaxDb" id="411902-CLOBOL_02092"/>
<comment type="caution">
    <text evidence="2">The sequence shown here is derived from an EMBL/GenBank/DDBJ whole genome shotgun (WGS) entry which is preliminary data.</text>
</comment>
<organism evidence="2 3">
    <name type="scientific">Enterocloster bolteae (strain ATCC BAA-613 / DSM 15670 / CCUG 46953 / JCM 12243 / WAL 16351)</name>
    <name type="common">Clostridium bolteae</name>
    <dbReference type="NCBI Taxonomy" id="411902"/>
    <lineage>
        <taxon>Bacteria</taxon>
        <taxon>Bacillati</taxon>
        <taxon>Bacillota</taxon>
        <taxon>Clostridia</taxon>
        <taxon>Lachnospirales</taxon>
        <taxon>Lachnospiraceae</taxon>
        <taxon>Enterocloster</taxon>
    </lineage>
</organism>
<protein>
    <recommendedName>
        <fullName evidence="1">SHOCT-like domain-containing protein</fullName>
    </recommendedName>
</protein>
<sequence length="53" mass="6244">MGQKKETNEVRYSVARKLLNLMLENSFISDEEYKKIDTLNRETFSPELSKVYG</sequence>
<dbReference type="Proteomes" id="UP000005396">
    <property type="component" value="Unassembled WGS sequence"/>
</dbReference>
<feature type="domain" description="SHOCT-like" evidence="1">
    <location>
        <begin position="1"/>
        <end position="52"/>
    </location>
</feature>
<accession>A8RN41</accession>
<reference evidence="2 3" key="2">
    <citation type="submission" date="2007-09" db="EMBL/GenBank/DDBJ databases">
        <title>Draft genome sequence of Clostridium bolteae (ATCC BAA-613).</title>
        <authorList>
            <person name="Sudarsanam P."/>
            <person name="Ley R."/>
            <person name="Guruge J."/>
            <person name="Turnbaugh P.J."/>
            <person name="Mahowald M."/>
            <person name="Liep D."/>
            <person name="Gordon J."/>
        </authorList>
    </citation>
    <scope>NUCLEOTIDE SEQUENCE [LARGE SCALE GENOMIC DNA]</scope>
    <source>
        <strain evidence="3">ATCC BAA-613 / DSM 15670 / CCUG 46953 / JCM 12243 / WAL 16351</strain>
    </source>
</reference>